<evidence type="ECO:0000256" key="4">
    <source>
        <dbReference type="ARBA" id="ARBA00023136"/>
    </source>
</evidence>
<dbReference type="InterPro" id="IPR020846">
    <property type="entry name" value="MFS_dom"/>
</dbReference>
<feature type="transmembrane region" description="Helical" evidence="7">
    <location>
        <begin position="34"/>
        <end position="58"/>
    </location>
</feature>
<evidence type="ECO:0000256" key="1">
    <source>
        <dbReference type="ARBA" id="ARBA00004651"/>
    </source>
</evidence>
<feature type="transmembrane region" description="Helical" evidence="7">
    <location>
        <begin position="428"/>
        <end position="452"/>
    </location>
</feature>
<feature type="transmembrane region" description="Helical" evidence="7">
    <location>
        <begin position="70"/>
        <end position="90"/>
    </location>
</feature>
<protein>
    <submittedName>
        <fullName evidence="9">MFS transporter</fullName>
    </submittedName>
</protein>
<sequence>MTPEVAAVPETAATPQTAATTETPPDRIPSNRKWVALAVVLLAAFLDNVDSTIVTVALPSIQKDLGADFATAQWTLAGYALAFAVFLITGGRLGDIFGRKRLFITGVVGFTLASVVCGAAATPGVLVGGRLAQGIMAALMVPQVMSVIMTTFDQKEWVVAFSMMGAVLGLGGVSGPLLGGVLTDLDIMGLGWRSVFLVNIPFGVIAVALAAWCLPESRSEQAPRLDVPGVALITVAAIGLMFPLVQGREQGWPVWMFVVMGAALLLLIPFALYQRRRHEKDGSALIPPTLFEHRSFTAGVFVVMLAFSGITSFFLVLTYQMQLGLGWSAIRTALVTVAFPIGIMATFQIAWRKGTANGRAFVALGTSIMAVGTLLMILLTHTQGQDLTWYQVAGAELVVGLGMGLCSPILTNVVLGDVPPQDAGAGSGVVNALIQFGTAAGIAVVGVIFFSLSGSGTGSRAERFSDATAVTLWYNVGVFALVALLSPLLPGRRTEKAEMGDAAEKGDTTADAPADDGADDRLIADPA</sequence>
<feature type="transmembrane region" description="Helical" evidence="7">
    <location>
        <begin position="392"/>
        <end position="416"/>
    </location>
</feature>
<evidence type="ECO:0000256" key="3">
    <source>
        <dbReference type="ARBA" id="ARBA00022989"/>
    </source>
</evidence>
<evidence type="ECO:0000313" key="9">
    <source>
        <dbReference type="EMBL" id="MFC5916119.1"/>
    </source>
</evidence>
<feature type="transmembrane region" description="Helical" evidence="7">
    <location>
        <begin position="190"/>
        <end position="213"/>
    </location>
</feature>
<dbReference type="Gene3D" id="1.20.1720.10">
    <property type="entry name" value="Multidrug resistance protein D"/>
    <property type="match status" value="2"/>
</dbReference>
<feature type="domain" description="Major facilitator superfamily (MFS) profile" evidence="8">
    <location>
        <begin position="36"/>
        <end position="495"/>
    </location>
</feature>
<feature type="transmembrane region" description="Helical" evidence="7">
    <location>
        <begin position="472"/>
        <end position="489"/>
    </location>
</feature>
<name>A0ABW1GMP4_9ACTN</name>
<dbReference type="PANTHER" id="PTHR42718">
    <property type="entry name" value="MAJOR FACILITATOR SUPERFAMILY MULTIDRUG TRANSPORTER MFSC"/>
    <property type="match status" value="1"/>
</dbReference>
<evidence type="ECO:0000256" key="6">
    <source>
        <dbReference type="SAM" id="MobiDB-lite"/>
    </source>
</evidence>
<dbReference type="InterPro" id="IPR011701">
    <property type="entry name" value="MFS"/>
</dbReference>
<reference evidence="10" key="1">
    <citation type="journal article" date="2019" name="Int. J. Syst. Evol. Microbiol.">
        <title>The Global Catalogue of Microorganisms (GCM) 10K type strain sequencing project: providing services to taxonomists for standard genome sequencing and annotation.</title>
        <authorList>
            <consortium name="The Broad Institute Genomics Platform"/>
            <consortium name="The Broad Institute Genome Sequencing Center for Infectious Disease"/>
            <person name="Wu L."/>
            <person name="Ma J."/>
        </authorList>
    </citation>
    <scope>NUCLEOTIDE SEQUENCE [LARGE SCALE GENOMIC DNA]</scope>
    <source>
        <strain evidence="10">JCM 4147</strain>
    </source>
</reference>
<feature type="compositionally biased region" description="Low complexity" evidence="6">
    <location>
        <begin position="1"/>
        <end position="23"/>
    </location>
</feature>
<dbReference type="RefSeq" id="WP_344517460.1">
    <property type="nucleotide sequence ID" value="NZ_BAAATU010000065.1"/>
</dbReference>
<gene>
    <name evidence="9" type="ORF">ACFP1B_22240</name>
</gene>
<comment type="subcellular location">
    <subcellularLocation>
        <location evidence="1">Cell membrane</location>
        <topology evidence="1">Multi-pass membrane protein</topology>
    </subcellularLocation>
</comment>
<feature type="transmembrane region" description="Helical" evidence="7">
    <location>
        <begin position="102"/>
        <end position="125"/>
    </location>
</feature>
<evidence type="ECO:0000313" key="10">
    <source>
        <dbReference type="Proteomes" id="UP001596200"/>
    </source>
</evidence>
<feature type="region of interest" description="Disordered" evidence="6">
    <location>
        <begin position="1"/>
        <end position="26"/>
    </location>
</feature>
<feature type="region of interest" description="Disordered" evidence="6">
    <location>
        <begin position="496"/>
        <end position="527"/>
    </location>
</feature>
<evidence type="ECO:0000256" key="5">
    <source>
        <dbReference type="ARBA" id="ARBA00023251"/>
    </source>
</evidence>
<evidence type="ECO:0000256" key="7">
    <source>
        <dbReference type="SAM" id="Phobius"/>
    </source>
</evidence>
<evidence type="ECO:0000256" key="2">
    <source>
        <dbReference type="ARBA" id="ARBA00022692"/>
    </source>
</evidence>
<feature type="transmembrane region" description="Helical" evidence="7">
    <location>
        <begin position="294"/>
        <end position="317"/>
    </location>
</feature>
<feature type="compositionally biased region" description="Basic and acidic residues" evidence="6">
    <location>
        <begin position="496"/>
        <end position="508"/>
    </location>
</feature>
<dbReference type="CDD" id="cd17321">
    <property type="entry name" value="MFS_MMR_MDR_like"/>
    <property type="match status" value="1"/>
</dbReference>
<feature type="transmembrane region" description="Helical" evidence="7">
    <location>
        <begin position="157"/>
        <end position="178"/>
    </location>
</feature>
<organism evidence="9 10">
    <name type="scientific">Streptomyces pulveraceus</name>
    <dbReference type="NCBI Taxonomy" id="68258"/>
    <lineage>
        <taxon>Bacteria</taxon>
        <taxon>Bacillati</taxon>
        <taxon>Actinomycetota</taxon>
        <taxon>Actinomycetes</taxon>
        <taxon>Kitasatosporales</taxon>
        <taxon>Streptomycetaceae</taxon>
        <taxon>Streptomyces</taxon>
    </lineage>
</organism>
<dbReference type="Pfam" id="PF07690">
    <property type="entry name" value="MFS_1"/>
    <property type="match status" value="1"/>
</dbReference>
<feature type="transmembrane region" description="Helical" evidence="7">
    <location>
        <begin position="131"/>
        <end position="150"/>
    </location>
</feature>
<proteinExistence type="predicted"/>
<keyword evidence="2 7" id="KW-0812">Transmembrane</keyword>
<comment type="caution">
    <text evidence="9">The sequence shown here is derived from an EMBL/GenBank/DDBJ whole genome shotgun (WGS) entry which is preliminary data.</text>
</comment>
<dbReference type="PRINTS" id="PR01036">
    <property type="entry name" value="TCRTETB"/>
</dbReference>
<dbReference type="PANTHER" id="PTHR42718:SF39">
    <property type="entry name" value="ACTINORHODIN TRANSPORTER-RELATED"/>
    <property type="match status" value="1"/>
</dbReference>
<accession>A0ABW1GMP4</accession>
<dbReference type="SUPFAM" id="SSF103473">
    <property type="entry name" value="MFS general substrate transporter"/>
    <property type="match status" value="1"/>
</dbReference>
<feature type="transmembrane region" description="Helical" evidence="7">
    <location>
        <begin position="225"/>
        <end position="246"/>
    </location>
</feature>
<evidence type="ECO:0000259" key="8">
    <source>
        <dbReference type="PROSITE" id="PS50850"/>
    </source>
</evidence>
<dbReference type="Proteomes" id="UP001596200">
    <property type="component" value="Unassembled WGS sequence"/>
</dbReference>
<dbReference type="EMBL" id="JBHSPU010000019">
    <property type="protein sequence ID" value="MFC5916119.1"/>
    <property type="molecule type" value="Genomic_DNA"/>
</dbReference>
<dbReference type="PROSITE" id="PS50850">
    <property type="entry name" value="MFS"/>
    <property type="match status" value="1"/>
</dbReference>
<keyword evidence="4 7" id="KW-0472">Membrane</keyword>
<keyword evidence="5" id="KW-0046">Antibiotic resistance</keyword>
<dbReference type="InterPro" id="IPR036259">
    <property type="entry name" value="MFS_trans_sf"/>
</dbReference>
<feature type="transmembrane region" description="Helical" evidence="7">
    <location>
        <begin position="361"/>
        <end position="380"/>
    </location>
</feature>
<feature type="transmembrane region" description="Helical" evidence="7">
    <location>
        <begin position="329"/>
        <end position="349"/>
    </location>
</feature>
<keyword evidence="10" id="KW-1185">Reference proteome</keyword>
<feature type="transmembrane region" description="Helical" evidence="7">
    <location>
        <begin position="252"/>
        <end position="273"/>
    </location>
</feature>
<keyword evidence="3 7" id="KW-1133">Transmembrane helix</keyword>